<feature type="compositionally biased region" description="Low complexity" evidence="1">
    <location>
        <begin position="127"/>
        <end position="153"/>
    </location>
</feature>
<dbReference type="Gene3D" id="3.10.580.10">
    <property type="entry name" value="CBS-domain"/>
    <property type="match status" value="1"/>
</dbReference>
<feature type="region of interest" description="Disordered" evidence="1">
    <location>
        <begin position="117"/>
        <end position="153"/>
    </location>
</feature>
<protein>
    <recommendedName>
        <fullName evidence="4">CBS domain protein</fullName>
    </recommendedName>
</protein>
<reference evidence="2 3" key="1">
    <citation type="submission" date="2018-03" db="EMBL/GenBank/DDBJ databases">
        <title>Comparative analysis of microorganisms from saline springs in Andes Mountain Range, Colombia.</title>
        <authorList>
            <person name="Rubin E."/>
        </authorList>
    </citation>
    <scope>NUCLEOTIDE SEQUENCE [LARGE SCALE GENOMIC DNA]</scope>
    <source>
        <strain evidence="2 3">CG 35</strain>
    </source>
</reference>
<comment type="caution">
    <text evidence="2">The sequence shown here is derived from an EMBL/GenBank/DDBJ whole genome shotgun (WGS) entry which is preliminary data.</text>
</comment>
<dbReference type="SUPFAM" id="SSF54631">
    <property type="entry name" value="CBS-domain pair"/>
    <property type="match status" value="1"/>
</dbReference>
<sequence length="153" mass="16583">MSGAPRRVWTTQSLPDAVDLFDHQNPAVVVVDLRDHPVGLITKAAVSRTAAKQPDRWSTIRCAHLMEPLTSQLRPDDSLEGALALYRDGGPRPLLVFNGDHPIGVLYPEYVLASTPASDRPARASDPMAPASRPRSFSASTPLDLPTSDTDTF</sequence>
<dbReference type="Proteomes" id="UP000238217">
    <property type="component" value="Unassembled WGS sequence"/>
</dbReference>
<dbReference type="AlphaFoldDB" id="A0A2T0YEU5"/>
<dbReference type="EMBL" id="PVTY01000015">
    <property type="protein sequence ID" value="PRZ13413.1"/>
    <property type="molecule type" value="Genomic_DNA"/>
</dbReference>
<keyword evidence="3" id="KW-1185">Reference proteome</keyword>
<accession>A0A2T0YEU5</accession>
<proteinExistence type="predicted"/>
<evidence type="ECO:0000313" key="2">
    <source>
        <dbReference type="EMBL" id="PRZ13413.1"/>
    </source>
</evidence>
<evidence type="ECO:0000313" key="3">
    <source>
        <dbReference type="Proteomes" id="UP000238217"/>
    </source>
</evidence>
<gene>
    <name evidence="2" type="ORF">BCL67_11516</name>
</gene>
<evidence type="ECO:0008006" key="4">
    <source>
        <dbReference type="Google" id="ProtNLM"/>
    </source>
</evidence>
<organism evidence="2 3">
    <name type="scientific">Nesterenkonia sandarakina</name>
    <dbReference type="NCBI Taxonomy" id="272918"/>
    <lineage>
        <taxon>Bacteria</taxon>
        <taxon>Bacillati</taxon>
        <taxon>Actinomycetota</taxon>
        <taxon>Actinomycetes</taxon>
        <taxon>Micrococcales</taxon>
        <taxon>Micrococcaceae</taxon>
        <taxon>Nesterenkonia</taxon>
    </lineage>
</organism>
<name>A0A2T0YEU5_9MICC</name>
<evidence type="ECO:0000256" key="1">
    <source>
        <dbReference type="SAM" id="MobiDB-lite"/>
    </source>
</evidence>
<dbReference type="InterPro" id="IPR046342">
    <property type="entry name" value="CBS_dom_sf"/>
</dbReference>
<dbReference type="RefSeq" id="WP_374955648.1">
    <property type="nucleotide sequence ID" value="NZ_PVTY01000015.1"/>
</dbReference>